<keyword evidence="2" id="KW-1185">Reference proteome</keyword>
<reference evidence="1 2" key="1">
    <citation type="submission" date="2019-03" db="EMBL/GenBank/DDBJ databases">
        <authorList>
            <person name="Jensen L."/>
            <person name="Storgaard J."/>
            <person name="Sulaj E."/>
            <person name="Schramm A."/>
            <person name="Marshall I.P.G."/>
        </authorList>
    </citation>
    <scope>NUCLEOTIDE SEQUENCE [LARGE SCALE GENOMIC DNA]</scope>
    <source>
        <strain evidence="1 2">2017H2G3</strain>
    </source>
</reference>
<comment type="caution">
    <text evidence="1">The sequence shown here is derived from an EMBL/GenBank/DDBJ whole genome shotgun (WGS) entry which is preliminary data.</text>
</comment>
<dbReference type="RefSeq" id="WP_131238506.1">
    <property type="nucleotide sequence ID" value="NZ_SJTH01000057.1"/>
</dbReference>
<dbReference type="GO" id="GO:0003677">
    <property type="term" value="F:DNA binding"/>
    <property type="evidence" value="ECO:0007669"/>
    <property type="project" value="InterPro"/>
</dbReference>
<evidence type="ECO:0008006" key="3">
    <source>
        <dbReference type="Google" id="ProtNLM"/>
    </source>
</evidence>
<evidence type="ECO:0000313" key="2">
    <source>
        <dbReference type="Proteomes" id="UP000293846"/>
    </source>
</evidence>
<dbReference type="InterPro" id="IPR016177">
    <property type="entry name" value="DNA-bd_dom_sf"/>
</dbReference>
<dbReference type="EMBL" id="SJTH01000057">
    <property type="protein sequence ID" value="TCJ01567.1"/>
    <property type="molecule type" value="Genomic_DNA"/>
</dbReference>
<accession>A0A4R1AVP2</accession>
<evidence type="ECO:0000313" key="1">
    <source>
        <dbReference type="EMBL" id="TCJ01567.1"/>
    </source>
</evidence>
<name>A0A4R1AVP2_9BACI</name>
<gene>
    <name evidence="1" type="ORF">E0Y62_23330</name>
</gene>
<proteinExistence type="predicted"/>
<dbReference type="Proteomes" id="UP000293846">
    <property type="component" value="Unassembled WGS sequence"/>
</dbReference>
<dbReference type="AlphaFoldDB" id="A0A4R1AVP2"/>
<dbReference type="OrthoDB" id="552713at2"/>
<organism evidence="1 2">
    <name type="scientific">Cytobacillus praedii</name>
    <dbReference type="NCBI Taxonomy" id="1742358"/>
    <lineage>
        <taxon>Bacteria</taxon>
        <taxon>Bacillati</taxon>
        <taxon>Bacillota</taxon>
        <taxon>Bacilli</taxon>
        <taxon>Bacillales</taxon>
        <taxon>Bacillaceae</taxon>
        <taxon>Cytobacillus</taxon>
    </lineage>
</organism>
<sequence>MDTNLVGKKFGYLTVISLNNKHRLGKSWLCECECGKTITLYTTSLLGSKSRRPTKSCGCKQKAQNGNTMQYPDLYAKWSDIIDRCYNPDRQNYDRFGARGITVCDEWRNSFEKFLQWNLENGYDPNLRFSRKDKTKPYEPNNCHWVTIYEQSLNKALMSNNKTGHTGVCLFEGGKYRAYISRKGKRKYLGLFDTVDDAVNARKEAEEYYEKHGSFW</sequence>
<dbReference type="SUPFAM" id="SSF54171">
    <property type="entry name" value="DNA-binding domain"/>
    <property type="match status" value="1"/>
</dbReference>
<protein>
    <recommendedName>
        <fullName evidence="3">AP2 domain-containing protein</fullName>
    </recommendedName>
</protein>